<keyword evidence="1" id="KW-1133">Transmembrane helix</keyword>
<dbReference type="InterPro" id="IPR009883">
    <property type="entry name" value="YgfX"/>
</dbReference>
<dbReference type="EMBL" id="AFAY01000048">
    <property type="protein sequence ID" value="EGF08919.1"/>
    <property type="molecule type" value="Genomic_DNA"/>
</dbReference>
<keyword evidence="2" id="KW-0732">Signal</keyword>
<accession>F2BF47</accession>
<dbReference type="Proteomes" id="UP000004105">
    <property type="component" value="Unassembled WGS sequence"/>
</dbReference>
<keyword evidence="1" id="KW-0472">Membrane</keyword>
<evidence type="ECO:0000256" key="2">
    <source>
        <dbReference type="SAM" id="SignalP"/>
    </source>
</evidence>
<keyword evidence="1" id="KW-0812">Transmembrane</keyword>
<dbReference type="AlphaFoldDB" id="F2BF47"/>
<sequence length="143" mass="15836">MPPFCIRIRPSRRLAALSLLLHAATFAACAAWFYGAERILGLAALLFSLAYSLRTIYGGRSAVEEIRIGAKGHAALKLKNSGEPVPAKLLDGSIVHPFGCILKWQTEEKTLRQCVPADAADPESYRRLTVWARYGQPRKEKNQ</sequence>
<feature type="signal peptide" evidence="2">
    <location>
        <begin position="1"/>
        <end position="30"/>
    </location>
</feature>
<feature type="chain" id="PRO_5003279492" evidence="2">
    <location>
        <begin position="31"/>
        <end position="143"/>
    </location>
</feature>
<proteinExistence type="predicted"/>
<dbReference type="RefSeq" id="WP_007343359.1">
    <property type="nucleotide sequence ID" value="NZ_GL878494.1"/>
</dbReference>
<dbReference type="STRING" id="267212.GCA_001063965_00750"/>
<evidence type="ECO:0000313" key="3">
    <source>
        <dbReference type="EMBL" id="EGF08919.1"/>
    </source>
</evidence>
<name>F2BF47_9NEIS</name>
<evidence type="ECO:0000256" key="1">
    <source>
        <dbReference type="SAM" id="Phobius"/>
    </source>
</evidence>
<dbReference type="OrthoDB" id="8613104at2"/>
<dbReference type="Pfam" id="PF07254">
    <property type="entry name" value="Cpta_toxin"/>
    <property type="match status" value="1"/>
</dbReference>
<reference evidence="3 4" key="1">
    <citation type="submission" date="2011-02" db="EMBL/GenBank/DDBJ databases">
        <authorList>
            <person name="Muzny D."/>
            <person name="Qin X."/>
            <person name="Deng J."/>
            <person name="Jiang H."/>
            <person name="Liu Y."/>
            <person name="Qu J."/>
            <person name="Song X.-Z."/>
            <person name="Zhang L."/>
            <person name="Thornton R."/>
            <person name="Coyle M."/>
            <person name="Francisco L."/>
            <person name="Jackson L."/>
            <person name="Javaid M."/>
            <person name="Korchina V."/>
            <person name="Kovar C."/>
            <person name="Mata R."/>
            <person name="Mathew T."/>
            <person name="Ngo R."/>
            <person name="Nguyen L."/>
            <person name="Nguyen N."/>
            <person name="Okwuonu G."/>
            <person name="Ongeri F."/>
            <person name="Pham C."/>
            <person name="Simmons D."/>
            <person name="Wilczek-Boney K."/>
            <person name="Hale W."/>
            <person name="Jakkamsetti A."/>
            <person name="Pham P."/>
            <person name="Ruth R."/>
            <person name="San Lucas F."/>
            <person name="Warren J."/>
            <person name="Zhang J."/>
            <person name="Zhao Z."/>
            <person name="Zhou C."/>
            <person name="Zhu D."/>
            <person name="Lee S."/>
            <person name="Bess C."/>
            <person name="Blankenburg K."/>
            <person name="Forbes L."/>
            <person name="Fu Q."/>
            <person name="Gubbala S."/>
            <person name="Hirani K."/>
            <person name="Jayaseelan J.C."/>
            <person name="Lara F."/>
            <person name="Munidasa M."/>
            <person name="Palculict T."/>
            <person name="Patil S."/>
            <person name="Pu L.-L."/>
            <person name="Saada N."/>
            <person name="Tang L."/>
            <person name="Weissenberger G."/>
            <person name="Zhu Y."/>
            <person name="Hemphill L."/>
            <person name="Shang Y."/>
            <person name="Youmans B."/>
            <person name="Ayvaz T."/>
            <person name="Ross M."/>
            <person name="Santibanez J."/>
            <person name="Aqrawi P."/>
            <person name="Gross S."/>
            <person name="Joshi V."/>
            <person name="Fowler G."/>
            <person name="Nazareth L."/>
            <person name="Reid J."/>
            <person name="Worley K."/>
            <person name="Petrosino J."/>
            <person name="Highlander S."/>
            <person name="Gibbs R."/>
        </authorList>
    </citation>
    <scope>NUCLEOTIDE SEQUENCE [LARGE SCALE GENOMIC DNA]</scope>
    <source>
        <strain evidence="3 4">ATCC BAA-1200</strain>
    </source>
</reference>
<protein>
    <submittedName>
        <fullName evidence="3">Transcriptional regulator</fullName>
    </submittedName>
</protein>
<comment type="caution">
    <text evidence="3">The sequence shown here is derived from an EMBL/GenBank/DDBJ whole genome shotgun (WGS) entry which is preliminary data.</text>
</comment>
<gene>
    <name evidence="3" type="primary">folI</name>
    <name evidence="3" type="ORF">HMPREF9123_2354</name>
</gene>
<evidence type="ECO:0000313" key="4">
    <source>
        <dbReference type="Proteomes" id="UP000004105"/>
    </source>
</evidence>
<feature type="transmembrane region" description="Helical" evidence="1">
    <location>
        <begin position="39"/>
        <end position="57"/>
    </location>
</feature>
<keyword evidence="4" id="KW-1185">Reference proteome</keyword>
<organism evidence="3 4">
    <name type="scientific">Neisseria bacilliformis ATCC BAA-1200</name>
    <dbReference type="NCBI Taxonomy" id="888742"/>
    <lineage>
        <taxon>Bacteria</taxon>
        <taxon>Pseudomonadati</taxon>
        <taxon>Pseudomonadota</taxon>
        <taxon>Betaproteobacteria</taxon>
        <taxon>Neisseriales</taxon>
        <taxon>Neisseriaceae</taxon>
        <taxon>Neisseria</taxon>
    </lineage>
</organism>
<dbReference type="HOGENOM" id="CLU_142805_0_0_4"/>
<dbReference type="PROSITE" id="PS51257">
    <property type="entry name" value="PROKAR_LIPOPROTEIN"/>
    <property type="match status" value="1"/>
</dbReference>